<sequence length="56" mass="6379">MTPEYLTPDQVAQMTGFSTKSLEAYRAKRQGPHFLKVGTSVRYRADDVRAWMEAGE</sequence>
<evidence type="ECO:0000259" key="1">
    <source>
        <dbReference type="Pfam" id="PF12728"/>
    </source>
</evidence>
<gene>
    <name evidence="2" type="ORF">ACFTOW_00010</name>
</gene>
<dbReference type="Pfam" id="PF12728">
    <property type="entry name" value="HTH_17"/>
    <property type="match status" value="1"/>
</dbReference>
<evidence type="ECO:0000313" key="3">
    <source>
        <dbReference type="Proteomes" id="UP001597186"/>
    </source>
</evidence>
<proteinExistence type="predicted"/>
<dbReference type="EMBL" id="JBHUDD010000001">
    <property type="protein sequence ID" value="MFD1507796.1"/>
    <property type="molecule type" value="Genomic_DNA"/>
</dbReference>
<dbReference type="InterPro" id="IPR041657">
    <property type="entry name" value="HTH_17"/>
</dbReference>
<dbReference type="RefSeq" id="WP_379911783.1">
    <property type="nucleotide sequence ID" value="NZ_JBHUDD010000001.1"/>
</dbReference>
<accession>A0ABW4EAU7</accession>
<reference evidence="3" key="1">
    <citation type="journal article" date="2019" name="Int. J. Syst. Evol. Microbiol.">
        <title>The Global Catalogue of Microorganisms (GCM) 10K type strain sequencing project: providing services to taxonomists for standard genome sequencing and annotation.</title>
        <authorList>
            <consortium name="The Broad Institute Genomics Platform"/>
            <consortium name="The Broad Institute Genome Sequencing Center for Infectious Disease"/>
            <person name="Wu L."/>
            <person name="Ma J."/>
        </authorList>
    </citation>
    <scope>NUCLEOTIDE SEQUENCE [LARGE SCALE GENOMIC DNA]</scope>
    <source>
        <strain evidence="3">CGMCC 1.12477</strain>
    </source>
</reference>
<name>A0ABW4EAU7_9RHOB</name>
<organism evidence="2 3">
    <name type="scientific">Lacimonas salitolerans</name>
    <dbReference type="NCBI Taxonomy" id="1323750"/>
    <lineage>
        <taxon>Bacteria</taxon>
        <taxon>Pseudomonadati</taxon>
        <taxon>Pseudomonadota</taxon>
        <taxon>Alphaproteobacteria</taxon>
        <taxon>Rhodobacterales</taxon>
        <taxon>Paracoccaceae</taxon>
        <taxon>Lacimonas</taxon>
    </lineage>
</organism>
<dbReference type="SUPFAM" id="SSF46955">
    <property type="entry name" value="Putative DNA-binding domain"/>
    <property type="match status" value="1"/>
</dbReference>
<dbReference type="Proteomes" id="UP001597186">
    <property type="component" value="Unassembled WGS sequence"/>
</dbReference>
<keyword evidence="3" id="KW-1185">Reference proteome</keyword>
<comment type="caution">
    <text evidence="2">The sequence shown here is derived from an EMBL/GenBank/DDBJ whole genome shotgun (WGS) entry which is preliminary data.</text>
</comment>
<evidence type="ECO:0000313" key="2">
    <source>
        <dbReference type="EMBL" id="MFD1507796.1"/>
    </source>
</evidence>
<dbReference type="InterPro" id="IPR009061">
    <property type="entry name" value="DNA-bd_dom_put_sf"/>
</dbReference>
<protein>
    <submittedName>
        <fullName evidence="2">Helix-turn-helix transcriptional regulator</fullName>
    </submittedName>
</protein>
<feature type="domain" description="Helix-turn-helix" evidence="1">
    <location>
        <begin position="5"/>
        <end position="54"/>
    </location>
</feature>